<feature type="region of interest" description="Disordered" evidence="1">
    <location>
        <begin position="1114"/>
        <end position="1199"/>
    </location>
</feature>
<feature type="region of interest" description="Disordered" evidence="1">
    <location>
        <begin position="293"/>
        <end position="455"/>
    </location>
</feature>
<dbReference type="AlphaFoldDB" id="L8YFG9"/>
<feature type="compositionally biased region" description="Low complexity" evidence="1">
    <location>
        <begin position="486"/>
        <end position="509"/>
    </location>
</feature>
<feature type="compositionally biased region" description="Basic and acidic residues" evidence="1">
    <location>
        <begin position="729"/>
        <end position="753"/>
    </location>
</feature>
<feature type="region of interest" description="Disordered" evidence="1">
    <location>
        <begin position="58"/>
        <end position="98"/>
    </location>
</feature>
<feature type="compositionally biased region" description="Low complexity" evidence="1">
    <location>
        <begin position="412"/>
        <end position="424"/>
    </location>
</feature>
<feature type="compositionally biased region" description="Basic and acidic residues" evidence="1">
    <location>
        <begin position="427"/>
        <end position="436"/>
    </location>
</feature>
<dbReference type="EMBL" id="KB362898">
    <property type="protein sequence ID" value="ELV13161.1"/>
    <property type="molecule type" value="Genomic_DNA"/>
</dbReference>
<feature type="compositionally biased region" description="Basic and acidic residues" evidence="1">
    <location>
        <begin position="591"/>
        <end position="607"/>
    </location>
</feature>
<evidence type="ECO:0000313" key="3">
    <source>
        <dbReference type="EMBL" id="ELV13161.1"/>
    </source>
</evidence>
<accession>L8YFG9</accession>
<proteinExistence type="predicted"/>
<dbReference type="InParanoid" id="L8YFG9"/>
<dbReference type="GO" id="GO:0004864">
    <property type="term" value="F:protein phosphatase inhibitor activity"/>
    <property type="evidence" value="ECO:0007669"/>
    <property type="project" value="InterPro"/>
</dbReference>
<feature type="compositionally biased region" description="Low complexity" evidence="1">
    <location>
        <begin position="84"/>
        <end position="93"/>
    </location>
</feature>
<feature type="region of interest" description="Disordered" evidence="1">
    <location>
        <begin position="1029"/>
        <end position="1053"/>
    </location>
</feature>
<dbReference type="Proteomes" id="UP000011518">
    <property type="component" value="Unassembled WGS sequence"/>
</dbReference>
<dbReference type="STRING" id="246437.L8YFG9"/>
<feature type="compositionally biased region" description="Low complexity" evidence="1">
    <location>
        <begin position="437"/>
        <end position="449"/>
    </location>
</feature>
<feature type="compositionally biased region" description="Basic and acidic residues" evidence="1">
    <location>
        <begin position="1139"/>
        <end position="1166"/>
    </location>
</feature>
<feature type="region of interest" description="Disordered" evidence="1">
    <location>
        <begin position="529"/>
        <end position="996"/>
    </location>
</feature>
<evidence type="ECO:0000256" key="1">
    <source>
        <dbReference type="SAM" id="MobiDB-lite"/>
    </source>
</evidence>
<protein>
    <recommendedName>
        <fullName evidence="2">Protein phosphatase 1 regulatory subunit 26 N-terminal domain-containing protein</fullName>
    </recommendedName>
</protein>
<sequence length="1199" mass="125247">MFLMNAPPVAALQSTWEAFGPPGSCRLPGCFSESQEGVVRAAVSARVQRLIGALRRHQATRGMSDERGVQGSPRAGRGCEARLASSPAGPAGPTAHREPPTLAACALAADFNPAREKGATGFSPLVLDSDSDDSVDRDIEEAIQEYLKAKSSTARPTSGAQLGGAGVRDTGRTAEPPCSSPPAGLGPPRLAAGTGSVLGSHTRAEAQGAASPVSVSSDDSFEQSIRAEIEQFLSEKRQHGAQRCAGAGEQEPDPRENSTRDAPGSCWEPPGKAEPRQALTAACREFVFRKPPRLARGNVGSWKPATPCRSPETAQNKGPARRSAGAGRRGRRAQSAAPAREPSESSSDDGIEEAIQLYQLEKTRKGAGRDAPGAPLGEDGGPSPPTDSTSSSMKSASPETHRKTPSKKQQVALKAAEPTLAAPTPEHPARPLKDTRAAPPADAAARAGAGDWGCRADTPAELMCAEAILDISKTILPAPTAAGDGPLPASPLLRAPSVPSRSDGDSSSVDSDDSIEQEIRTFLALKAQSGSVLARAEGRPQPSLGLPLSPDPSSQTEGIRAPRSKTPDLSPRFRRKRKSSSSAVKPPMSKKTREGVKESSQDPDHSWAELPGQGKATEAPGKEGEARGQPLPSRTAVLGSPHGPQGHSQADEARRADGKGSSEDKSSSLDSDEDLDTAIKDLLRSKRKLKRKCKGARPTCKRKCPHQLGGRRARTDGRPHVLKSCLSRAKGEGRERPERRPAHRLGSETEGSEHVALALHSQRKVAEAALFSDDMGVRGCQHPAPSPSSPSDDSSSVDSDDSIELEIRKFLAEKAKESVSSSEAPGGNPATLGPGGPARPETLCRREPAPAPQPGVCTRSQRARGAPQPAEGLRGTESSGAPAITGLFVHGRKGAPHTECTTGLPTSLASCEPAPQGTSGRACTKGSPANRRNAYVHKAQSPRGLEPAATSASGQSPCGSKADSQAGSAGGTFRTSDGSRSLLAPGPGAERDRGSQASLALPWSDFAHQSRLLSPWALSLEGRDSVWKGGLGGERERGSAAQARCPPTLGPDPRKSLPFPGFSPLLSTQLFHFGKSVSWGCKQAGLFSSHLGLPLQGPSFSGFREAQAVHSPVFGGPHLLGKKEGGHWPQKRTQAGLGLHDRRDSGSEDNVLDLRYRQRVSERGDPDQEALGSDASDFSDTSVEDSGGSSVVKGTVLQL</sequence>
<organism evidence="3 4">
    <name type="scientific">Tupaia chinensis</name>
    <name type="common">Chinese tree shrew</name>
    <name type="synonym">Tupaia belangeri chinensis</name>
    <dbReference type="NCBI Taxonomy" id="246437"/>
    <lineage>
        <taxon>Eukaryota</taxon>
        <taxon>Metazoa</taxon>
        <taxon>Chordata</taxon>
        <taxon>Craniata</taxon>
        <taxon>Vertebrata</taxon>
        <taxon>Euteleostomi</taxon>
        <taxon>Mammalia</taxon>
        <taxon>Eutheria</taxon>
        <taxon>Euarchontoglires</taxon>
        <taxon>Scandentia</taxon>
        <taxon>Tupaiidae</taxon>
        <taxon>Tupaia</taxon>
    </lineage>
</organism>
<reference evidence="4" key="2">
    <citation type="journal article" date="2013" name="Nat. Commun.">
        <title>Genome of the Chinese tree shrew.</title>
        <authorList>
            <person name="Fan Y."/>
            <person name="Huang Z.Y."/>
            <person name="Cao C.C."/>
            <person name="Chen C.S."/>
            <person name="Chen Y.X."/>
            <person name="Fan D.D."/>
            <person name="He J."/>
            <person name="Hou H.L."/>
            <person name="Hu L."/>
            <person name="Hu X.T."/>
            <person name="Jiang X.T."/>
            <person name="Lai R."/>
            <person name="Lang Y.S."/>
            <person name="Liang B."/>
            <person name="Liao S.G."/>
            <person name="Mu D."/>
            <person name="Ma Y.Y."/>
            <person name="Niu Y.Y."/>
            <person name="Sun X.Q."/>
            <person name="Xia J.Q."/>
            <person name="Xiao J."/>
            <person name="Xiong Z.Q."/>
            <person name="Xu L."/>
            <person name="Yang L."/>
            <person name="Zhang Y."/>
            <person name="Zhao W."/>
            <person name="Zhao X.D."/>
            <person name="Zheng Y.T."/>
            <person name="Zhou J.M."/>
            <person name="Zhu Y.B."/>
            <person name="Zhang G.J."/>
            <person name="Wang J."/>
            <person name="Yao Y.G."/>
        </authorList>
    </citation>
    <scope>NUCLEOTIDE SEQUENCE [LARGE SCALE GENOMIC DNA]</scope>
</reference>
<feature type="region of interest" description="Disordered" evidence="1">
    <location>
        <begin position="236"/>
        <end position="278"/>
    </location>
</feature>
<feature type="compositionally biased region" description="Polar residues" evidence="1">
    <location>
        <begin position="950"/>
        <end position="979"/>
    </location>
</feature>
<feature type="compositionally biased region" description="Polar residues" evidence="1">
    <location>
        <begin position="899"/>
        <end position="909"/>
    </location>
</feature>
<feature type="compositionally biased region" description="Low complexity" evidence="1">
    <location>
        <begin position="542"/>
        <end position="554"/>
    </location>
</feature>
<feature type="region of interest" description="Disordered" evidence="1">
    <location>
        <begin position="477"/>
        <end position="515"/>
    </location>
</feature>
<evidence type="ECO:0000313" key="4">
    <source>
        <dbReference type="Proteomes" id="UP000011518"/>
    </source>
</evidence>
<feature type="compositionally biased region" description="Low complexity" evidence="1">
    <location>
        <begin position="386"/>
        <end position="398"/>
    </location>
</feature>
<feature type="compositionally biased region" description="Basic residues" evidence="1">
    <location>
        <begin position="685"/>
        <end position="712"/>
    </location>
</feature>
<dbReference type="InterPro" id="IPR031474">
    <property type="entry name" value="PPP1R26_N"/>
</dbReference>
<feature type="compositionally biased region" description="Low complexity" evidence="1">
    <location>
        <begin position="209"/>
        <end position="218"/>
    </location>
</feature>
<dbReference type="InterPro" id="IPR026130">
    <property type="entry name" value="PPP1R26"/>
</dbReference>
<dbReference type="Pfam" id="PF15740">
    <property type="entry name" value="PPP1R26_N"/>
    <property type="match status" value="1"/>
</dbReference>
<dbReference type="PANTHER" id="PTHR15724">
    <property type="entry name" value="PROTEIN PHOSPHATASE 1 REGULATORY SUBUNIT 26"/>
    <property type="match status" value="1"/>
</dbReference>
<dbReference type="PANTHER" id="PTHR15724:SF0">
    <property type="entry name" value="PROTEIN PHOSPHATASE 1 REGULATORY SUBUNIT 26"/>
    <property type="match status" value="1"/>
</dbReference>
<feature type="compositionally biased region" description="Low complexity" evidence="1">
    <location>
        <begin position="181"/>
        <end position="195"/>
    </location>
</feature>
<reference evidence="4" key="1">
    <citation type="submission" date="2012-07" db="EMBL/GenBank/DDBJ databases">
        <title>Genome of the Chinese tree shrew, a rising model animal genetically related to primates.</title>
        <authorList>
            <person name="Zhang G."/>
            <person name="Fan Y."/>
            <person name="Yao Y."/>
            <person name="Huang Z."/>
        </authorList>
    </citation>
    <scope>NUCLEOTIDE SEQUENCE [LARGE SCALE GENOMIC DNA]</scope>
</reference>
<feature type="region of interest" description="Disordered" evidence="1">
    <location>
        <begin position="202"/>
        <end position="221"/>
    </location>
</feature>
<keyword evidence="4" id="KW-1185">Reference proteome</keyword>
<feature type="domain" description="Protein phosphatase 1 regulatory subunit 26 N-terminal" evidence="2">
    <location>
        <begin position="1"/>
        <end position="818"/>
    </location>
</feature>
<feature type="compositionally biased region" description="Basic and acidic residues" evidence="1">
    <location>
        <begin position="649"/>
        <end position="667"/>
    </location>
</feature>
<name>L8YFG9_TUPCH</name>
<feature type="compositionally biased region" description="Basic and acidic residues" evidence="1">
    <location>
        <begin position="805"/>
        <end position="817"/>
    </location>
</feature>
<gene>
    <name evidence="3" type="ORF">TREES_T100011161</name>
</gene>
<feature type="region of interest" description="Disordered" evidence="1">
    <location>
        <begin position="147"/>
        <end position="196"/>
    </location>
</feature>
<evidence type="ECO:0000259" key="2">
    <source>
        <dbReference type="Pfam" id="PF15740"/>
    </source>
</evidence>
<dbReference type="FunCoup" id="L8YFG9">
    <property type="interactions" value="129"/>
</dbReference>
<feature type="compositionally biased region" description="Polar residues" evidence="1">
    <location>
        <begin position="150"/>
        <end position="160"/>
    </location>
</feature>
<dbReference type="eggNOG" id="ENOG502QRRS">
    <property type="taxonomic scope" value="Eukaryota"/>
</dbReference>